<feature type="transmembrane region" description="Helical" evidence="8">
    <location>
        <begin position="222"/>
        <end position="241"/>
    </location>
</feature>
<dbReference type="SUPFAM" id="SSF118215">
    <property type="entry name" value="Proton glutamate symport protein"/>
    <property type="match status" value="1"/>
</dbReference>
<evidence type="ECO:0000256" key="6">
    <source>
        <dbReference type="ARBA" id="ARBA00023136"/>
    </source>
</evidence>
<evidence type="ECO:0000313" key="9">
    <source>
        <dbReference type="EMBL" id="MEQ2252355.1"/>
    </source>
</evidence>
<dbReference type="Pfam" id="PF00375">
    <property type="entry name" value="SDF"/>
    <property type="match status" value="1"/>
</dbReference>
<comment type="similarity">
    <text evidence="8">Belongs to the dicarboxylate/amino acid:cation symporter (DAACS) (TC 2.A.23) family.</text>
</comment>
<feature type="transmembrane region" description="Helical" evidence="8">
    <location>
        <begin position="296"/>
        <end position="322"/>
    </location>
</feature>
<keyword evidence="2 8" id="KW-0813">Transport</keyword>
<reference evidence="9 10" key="1">
    <citation type="submission" date="2021-06" db="EMBL/GenBank/DDBJ databases">
        <authorList>
            <person name="Palmer J.M."/>
        </authorList>
    </citation>
    <scope>NUCLEOTIDE SEQUENCE [LARGE SCALE GENOMIC DNA]</scope>
    <source>
        <strain evidence="10">if_2019</strain>
        <tissue evidence="9">Muscle</tissue>
    </source>
</reference>
<keyword evidence="7" id="KW-0325">Glycoprotein</keyword>
<evidence type="ECO:0000256" key="3">
    <source>
        <dbReference type="ARBA" id="ARBA00022692"/>
    </source>
</evidence>
<dbReference type="PANTHER" id="PTHR11958">
    <property type="entry name" value="SODIUM/DICARBOXYLATE SYMPORTER-RELATED"/>
    <property type="match status" value="1"/>
</dbReference>
<evidence type="ECO:0000256" key="5">
    <source>
        <dbReference type="ARBA" id="ARBA00022989"/>
    </source>
</evidence>
<evidence type="ECO:0000256" key="4">
    <source>
        <dbReference type="ARBA" id="ARBA00022847"/>
    </source>
</evidence>
<feature type="transmembrane region" description="Helical" evidence="8">
    <location>
        <begin position="408"/>
        <end position="425"/>
    </location>
</feature>
<keyword evidence="10" id="KW-1185">Reference proteome</keyword>
<evidence type="ECO:0000256" key="8">
    <source>
        <dbReference type="RuleBase" id="RU361216"/>
    </source>
</evidence>
<proteinExistence type="inferred from homology"/>
<comment type="subcellular location">
    <subcellularLocation>
        <location evidence="1 8">Membrane</location>
        <topology evidence="1 8">Multi-pass membrane protein</topology>
    </subcellularLocation>
</comment>
<protein>
    <recommendedName>
        <fullName evidence="8">Amino acid transporter</fullName>
    </recommendedName>
</protein>
<dbReference type="InterPro" id="IPR001991">
    <property type="entry name" value="Na-dicarboxylate_symporter"/>
</dbReference>
<comment type="caution">
    <text evidence="9">The sequence shown here is derived from an EMBL/GenBank/DDBJ whole genome shotgun (WGS) entry which is preliminary data.</text>
</comment>
<gene>
    <name evidence="9" type="ORF">ILYODFUR_021012</name>
</gene>
<dbReference type="PANTHER" id="PTHR11958:SF63">
    <property type="entry name" value="AMINO ACID TRANSPORTER"/>
    <property type="match status" value="1"/>
</dbReference>
<feature type="transmembrane region" description="Helical" evidence="8">
    <location>
        <begin position="95"/>
        <end position="115"/>
    </location>
</feature>
<sequence length="510" mass="55725">MVFPCSEDMCDMDSDEIAVPEEKQTNQRCLEPLGEIALIRHQSNIWIFLKRNAFVILTMTAVAVGIGLGFALRHINMAAREIKYLMFPGEMLLRMMQMMVLPLVVSSLIAGLSNVDRRAFGKIGLRTFIYYFVTTVMAAFTGISLVVLIQPGKSSRQASKSSAGKKEALQSVDAFLDLIRNIIPSNLVEACFRKYKTVYRSRESLEVINVTTETPMAGTSDGINVVGLLVFSIAFGLILSSMGTEGKPLRDLINCLNKTIMLLVKVAIWYSPVGIIFLMAGQVVKMTDAADIGRDVAMYTLTVITGLIIHGCVTLPLIYFIVTRKNPLRFYGGILQALSTAFGTSSSSATLPVTLHCMEENHKMGKQVTRFMLPIGATMNMDGAALYEAVAALFIAQVNDMDFNLGQIIVLSLIVTAVSTGSAGIPQAGMVSMLIVLSSTGLPTEDISLLLMVDWIVDRIRTAINVLGDCIGVGVVQHLSRHELQKSSPAETRFLMEENPTSKSIIINME</sequence>
<evidence type="ECO:0000256" key="2">
    <source>
        <dbReference type="ARBA" id="ARBA00022448"/>
    </source>
</evidence>
<dbReference type="PROSITE" id="PS00714">
    <property type="entry name" value="NA_DICARBOXYL_SYMP_2"/>
    <property type="match status" value="1"/>
</dbReference>
<evidence type="ECO:0000256" key="7">
    <source>
        <dbReference type="ARBA" id="ARBA00023180"/>
    </source>
</evidence>
<organism evidence="9 10">
    <name type="scientific">Ilyodon furcidens</name>
    <name type="common">goldbreast splitfin</name>
    <dbReference type="NCBI Taxonomy" id="33524"/>
    <lineage>
        <taxon>Eukaryota</taxon>
        <taxon>Metazoa</taxon>
        <taxon>Chordata</taxon>
        <taxon>Craniata</taxon>
        <taxon>Vertebrata</taxon>
        <taxon>Euteleostomi</taxon>
        <taxon>Actinopterygii</taxon>
        <taxon>Neopterygii</taxon>
        <taxon>Teleostei</taxon>
        <taxon>Neoteleostei</taxon>
        <taxon>Acanthomorphata</taxon>
        <taxon>Ovalentaria</taxon>
        <taxon>Atherinomorphae</taxon>
        <taxon>Cyprinodontiformes</taxon>
        <taxon>Goodeidae</taxon>
        <taxon>Ilyodon</taxon>
    </lineage>
</organism>
<dbReference type="PROSITE" id="PS00713">
    <property type="entry name" value="NA_DICARBOXYL_SYMP_1"/>
    <property type="match status" value="1"/>
</dbReference>
<keyword evidence="5 8" id="KW-1133">Transmembrane helix</keyword>
<dbReference type="Proteomes" id="UP001482620">
    <property type="component" value="Unassembled WGS sequence"/>
</dbReference>
<name>A0ABV0V4V2_9TELE</name>
<keyword evidence="4 8" id="KW-0769">Symport</keyword>
<dbReference type="InterPro" id="IPR036458">
    <property type="entry name" value="Na:dicarbo_symporter_sf"/>
</dbReference>
<keyword evidence="3 8" id="KW-0812">Transmembrane</keyword>
<dbReference type="Gene3D" id="1.10.3860.10">
    <property type="entry name" value="Sodium:dicarboxylate symporter"/>
    <property type="match status" value="1"/>
</dbReference>
<dbReference type="EMBL" id="JAHRIQ010094890">
    <property type="protein sequence ID" value="MEQ2252355.1"/>
    <property type="molecule type" value="Genomic_DNA"/>
</dbReference>
<feature type="transmembrane region" description="Helical" evidence="8">
    <location>
        <begin position="262"/>
        <end position="284"/>
    </location>
</feature>
<dbReference type="InterPro" id="IPR018107">
    <property type="entry name" value="Na-dicarboxylate_symporter_CS"/>
</dbReference>
<dbReference type="InterPro" id="IPR050746">
    <property type="entry name" value="DAACS"/>
</dbReference>
<evidence type="ECO:0000256" key="1">
    <source>
        <dbReference type="ARBA" id="ARBA00004141"/>
    </source>
</evidence>
<feature type="transmembrane region" description="Helical" evidence="8">
    <location>
        <begin position="127"/>
        <end position="149"/>
    </location>
</feature>
<accession>A0ABV0V4V2</accession>
<dbReference type="PRINTS" id="PR00173">
    <property type="entry name" value="EDTRNSPORT"/>
</dbReference>
<feature type="transmembrane region" description="Helical" evidence="8">
    <location>
        <begin position="53"/>
        <end position="75"/>
    </location>
</feature>
<evidence type="ECO:0000313" key="10">
    <source>
        <dbReference type="Proteomes" id="UP001482620"/>
    </source>
</evidence>
<feature type="transmembrane region" description="Helical" evidence="8">
    <location>
        <begin position="371"/>
        <end position="396"/>
    </location>
</feature>
<keyword evidence="6 8" id="KW-0472">Membrane</keyword>